<feature type="compositionally biased region" description="Basic and acidic residues" evidence="8">
    <location>
        <begin position="739"/>
        <end position="791"/>
    </location>
</feature>
<organism evidence="11 12">
    <name type="scientific">Streptomyces cyaneofuscatus</name>
    <dbReference type="NCBI Taxonomy" id="66883"/>
    <lineage>
        <taxon>Bacteria</taxon>
        <taxon>Bacillati</taxon>
        <taxon>Actinomycetota</taxon>
        <taxon>Actinomycetes</taxon>
        <taxon>Kitasatosporales</taxon>
        <taxon>Streptomycetaceae</taxon>
        <taxon>Streptomyces</taxon>
    </lineage>
</organism>
<feature type="compositionally biased region" description="Basic and acidic residues" evidence="8">
    <location>
        <begin position="920"/>
        <end position="933"/>
    </location>
</feature>
<feature type="compositionally biased region" description="Pro residues" evidence="8">
    <location>
        <begin position="802"/>
        <end position="812"/>
    </location>
</feature>
<keyword evidence="5" id="KW-0812">Transmembrane</keyword>
<evidence type="ECO:0000256" key="8">
    <source>
        <dbReference type="SAM" id="MobiDB-lite"/>
    </source>
</evidence>
<evidence type="ECO:0000256" key="7">
    <source>
        <dbReference type="ARBA" id="ARBA00022989"/>
    </source>
</evidence>
<keyword evidence="12" id="KW-1185">Reference proteome</keyword>
<dbReference type="PANTHER" id="PTHR45436:SF5">
    <property type="entry name" value="SENSOR HISTIDINE KINASE TRCS"/>
    <property type="match status" value="1"/>
</dbReference>
<name>A0ABZ1EQT5_9ACTN</name>
<dbReference type="Pfam" id="PF02518">
    <property type="entry name" value="HATPase_c"/>
    <property type="match status" value="1"/>
</dbReference>
<dbReference type="RefSeq" id="WP_326706904.1">
    <property type="nucleotide sequence ID" value="NZ_CP108861.1"/>
</dbReference>
<dbReference type="EC" id="2.7.13.3" evidence="2"/>
<dbReference type="InterPro" id="IPR036890">
    <property type="entry name" value="HATPase_C_sf"/>
</dbReference>
<dbReference type="InterPro" id="IPR013587">
    <property type="entry name" value="Nitrate/nitrite_sensing"/>
</dbReference>
<dbReference type="Proteomes" id="UP001356428">
    <property type="component" value="Chromosome"/>
</dbReference>
<feature type="compositionally biased region" description="Basic and acidic residues" evidence="8">
    <location>
        <begin position="819"/>
        <end position="850"/>
    </location>
</feature>
<feature type="compositionally biased region" description="Low complexity" evidence="8">
    <location>
        <begin position="851"/>
        <end position="865"/>
    </location>
</feature>
<evidence type="ECO:0000256" key="6">
    <source>
        <dbReference type="ARBA" id="ARBA00022777"/>
    </source>
</evidence>
<feature type="region of interest" description="Disordered" evidence="8">
    <location>
        <begin position="649"/>
        <end position="989"/>
    </location>
</feature>
<dbReference type="Gene3D" id="6.10.340.10">
    <property type="match status" value="1"/>
</dbReference>
<feature type="compositionally biased region" description="Basic and acidic residues" evidence="8">
    <location>
        <begin position="649"/>
        <end position="658"/>
    </location>
</feature>
<evidence type="ECO:0000313" key="11">
    <source>
        <dbReference type="EMBL" id="WSB06482.1"/>
    </source>
</evidence>
<keyword evidence="7" id="KW-0472">Membrane</keyword>
<dbReference type="SMART" id="SM00387">
    <property type="entry name" value="HATPase_c"/>
    <property type="match status" value="1"/>
</dbReference>
<sequence>MRFRGKSIRRKIVALLLVPLVSLTGLWVLATYVTGRQASELMSVSTTVDKVAGPLEEAVRVVQAERRQTLVFLADPRASDALPLLLSQRADTDRIVAQVRESARQNDVREALDAEARTRLDAILSAVDGLDALRESVEKRTIGRAKAMDFYNGLVDPAYRFLNGLHTTENGSLDKQMRALVGISRAREMLSREDALVASSLIAGRFTTAELRQISGLVAQRDLLYEVSLENLPAAERRRVQQFWSSPDAEPLRTAEDTLIAAGPTKRTGAVDTERWQEAAVPVLDRLAGDSTEMGNRFQDRAEPAGYRVLAQAGIAGVLGFLALIISIFVSVRIGRELVRDLSRLRKDAHEVSGVRLPSVMRRLASGEQVDVETEAPHLTYERDEIGQVGQALNTLQRAAVEAAVKQADMRRGVSEVFVNLARRNQVLLHRQLTLLDTMERRTENSDELADLFRLDHLTTRMRRHAEGLVILSGAAPSRQWRKPIQLMDVVRAAVAEVEDYERIEVRRLPRIGVGGPAVADLTHLIAELLENATVFSPPHTAVQVHGERVSNGFTLEIHDRGLGMPPEVLLDANLRLAETPDFELSDTDRLGLFVVSRLAQRQNVRVSLQKSPYGGTTAVVFIPAALLTEAPDTHGTGFRLDRRAERAIGSGRTHDDAPSADGTPPGGDRRAGSRSAVLSPVPTGLTGPAVLDGPVELEAPVGPLDLTGDRLDRASDPALDPALGPVLDGVSDLEDTESERGGIFRARDLRRDDGRDPRREDDRSARGDDGRDRRRSTGREQHQQARDHGEGPTAEVRPMRPAGPVPLPRRTPPTLVTDRGRRVDDQSQDRDREQDREQDRDEGWGRDAAEPPATAPRTPTGPVAHTTPWAARAAQRTPEPLRTTEARPENPPAPKGPTAPDTVGGLPRRVRQASLAHQLRAESADRTPHRAPVDAVDDYDRDADEVRNRMASLQRGWQRGRRQNAEDTHDATGPEGTAPGTTPGGDGR</sequence>
<dbReference type="InterPro" id="IPR010910">
    <property type="entry name" value="Nitrate/nitrite_sensing_bac"/>
</dbReference>
<keyword evidence="3" id="KW-0597">Phosphoprotein</keyword>
<dbReference type="InterPro" id="IPR003594">
    <property type="entry name" value="HATPase_dom"/>
</dbReference>
<dbReference type="Pfam" id="PF08376">
    <property type="entry name" value="NIT"/>
    <property type="match status" value="1"/>
</dbReference>
<dbReference type="EMBL" id="CP109083">
    <property type="protein sequence ID" value="WSB06482.1"/>
    <property type="molecule type" value="Genomic_DNA"/>
</dbReference>
<evidence type="ECO:0000256" key="5">
    <source>
        <dbReference type="ARBA" id="ARBA00022692"/>
    </source>
</evidence>
<feature type="domain" description="Histidine kinase" evidence="9">
    <location>
        <begin position="522"/>
        <end position="627"/>
    </location>
</feature>
<dbReference type="SUPFAM" id="SSF55874">
    <property type="entry name" value="ATPase domain of HSP90 chaperone/DNA topoisomerase II/histidine kinase"/>
    <property type="match status" value="1"/>
</dbReference>
<evidence type="ECO:0000256" key="2">
    <source>
        <dbReference type="ARBA" id="ARBA00012438"/>
    </source>
</evidence>
<accession>A0ABZ1EQT5</accession>
<comment type="catalytic activity">
    <reaction evidence="1">
        <text>ATP + protein L-histidine = ADP + protein N-phospho-L-histidine.</text>
        <dbReference type="EC" id="2.7.13.3"/>
    </reaction>
</comment>
<evidence type="ECO:0000313" key="12">
    <source>
        <dbReference type="Proteomes" id="UP001356428"/>
    </source>
</evidence>
<feature type="compositionally biased region" description="Basic and acidic residues" evidence="8">
    <location>
        <begin position="964"/>
        <end position="973"/>
    </location>
</feature>
<dbReference type="Gene3D" id="3.30.565.10">
    <property type="entry name" value="Histidine kinase-like ATPase, C-terminal domain"/>
    <property type="match status" value="1"/>
</dbReference>
<feature type="domain" description="NIT" evidence="10">
    <location>
        <begin position="53"/>
        <end position="305"/>
    </location>
</feature>
<evidence type="ECO:0000256" key="4">
    <source>
        <dbReference type="ARBA" id="ARBA00022679"/>
    </source>
</evidence>
<gene>
    <name evidence="11" type="ORF">OG849_04170</name>
</gene>
<evidence type="ECO:0000256" key="1">
    <source>
        <dbReference type="ARBA" id="ARBA00000085"/>
    </source>
</evidence>
<keyword evidence="7" id="KW-1133">Transmembrane helix</keyword>
<evidence type="ECO:0000256" key="3">
    <source>
        <dbReference type="ARBA" id="ARBA00022553"/>
    </source>
</evidence>
<keyword evidence="4" id="KW-0808">Transferase</keyword>
<dbReference type="InterPro" id="IPR005467">
    <property type="entry name" value="His_kinase_dom"/>
</dbReference>
<reference evidence="11 12" key="1">
    <citation type="submission" date="2022-10" db="EMBL/GenBank/DDBJ databases">
        <title>The complete genomes of actinobacterial strains from the NBC collection.</title>
        <authorList>
            <person name="Joergensen T.S."/>
            <person name="Alvarez Arevalo M."/>
            <person name="Sterndorff E.B."/>
            <person name="Faurdal D."/>
            <person name="Vuksanovic O."/>
            <person name="Mourched A.-S."/>
            <person name="Charusanti P."/>
            <person name="Shaw S."/>
            <person name="Blin K."/>
            <person name="Weber T."/>
        </authorList>
    </citation>
    <scope>NUCLEOTIDE SEQUENCE [LARGE SCALE GENOMIC DNA]</scope>
    <source>
        <strain evidence="11 12">NBC 01792</strain>
    </source>
</reference>
<dbReference type="PANTHER" id="PTHR45436">
    <property type="entry name" value="SENSOR HISTIDINE KINASE YKOH"/>
    <property type="match status" value="1"/>
</dbReference>
<keyword evidence="6" id="KW-0418">Kinase</keyword>
<dbReference type="PROSITE" id="PS50109">
    <property type="entry name" value="HIS_KIN"/>
    <property type="match status" value="1"/>
</dbReference>
<protein>
    <recommendedName>
        <fullName evidence="2">histidine kinase</fullName>
        <ecNumber evidence="2">2.7.13.3</ecNumber>
    </recommendedName>
</protein>
<evidence type="ECO:0000259" key="10">
    <source>
        <dbReference type="PROSITE" id="PS50906"/>
    </source>
</evidence>
<dbReference type="PROSITE" id="PS50906">
    <property type="entry name" value="NIT"/>
    <property type="match status" value="1"/>
</dbReference>
<proteinExistence type="predicted"/>
<dbReference type="InterPro" id="IPR050428">
    <property type="entry name" value="TCS_sensor_his_kinase"/>
</dbReference>
<evidence type="ECO:0000259" key="9">
    <source>
        <dbReference type="PROSITE" id="PS50109"/>
    </source>
</evidence>